<keyword evidence="2" id="KW-0805">Transcription regulation</keyword>
<evidence type="ECO:0000313" key="8">
    <source>
        <dbReference type="EMBL" id="GMH26324.1"/>
    </source>
</evidence>
<comment type="subcellular location">
    <subcellularLocation>
        <location evidence="1">Nucleus</location>
    </subcellularLocation>
</comment>
<reference evidence="8" key="1">
    <citation type="submission" date="2023-05" db="EMBL/GenBank/DDBJ databases">
        <title>Nepenthes gracilis genome sequencing.</title>
        <authorList>
            <person name="Fukushima K."/>
        </authorList>
    </citation>
    <scope>NUCLEOTIDE SEQUENCE</scope>
    <source>
        <strain evidence="8">SING2019-196</strain>
    </source>
</reference>
<dbReference type="GO" id="GO:0003677">
    <property type="term" value="F:DNA binding"/>
    <property type="evidence" value="ECO:0007669"/>
    <property type="project" value="UniProtKB-KW"/>
</dbReference>
<evidence type="ECO:0000256" key="6">
    <source>
        <dbReference type="SAM" id="MobiDB-lite"/>
    </source>
</evidence>
<dbReference type="Pfam" id="PF13837">
    <property type="entry name" value="Myb_DNA-bind_4"/>
    <property type="match status" value="1"/>
</dbReference>
<feature type="region of interest" description="Disordered" evidence="6">
    <location>
        <begin position="285"/>
        <end position="319"/>
    </location>
</feature>
<protein>
    <recommendedName>
        <fullName evidence="7">Myb-like domain-containing protein</fullName>
    </recommendedName>
</protein>
<keyword evidence="3" id="KW-0238">DNA-binding</keyword>
<dbReference type="Proteomes" id="UP001279734">
    <property type="component" value="Unassembled WGS sequence"/>
</dbReference>
<dbReference type="EMBL" id="BSYO01000031">
    <property type="protein sequence ID" value="GMH26324.1"/>
    <property type="molecule type" value="Genomic_DNA"/>
</dbReference>
<keyword evidence="4" id="KW-0804">Transcription</keyword>
<dbReference type="AlphaFoldDB" id="A0AAD3Y3V0"/>
<dbReference type="PANTHER" id="PTHR21654">
    <property type="entry name" value="FI21293P1"/>
    <property type="match status" value="1"/>
</dbReference>
<name>A0AAD3Y3V0_NEPGR</name>
<dbReference type="Gene3D" id="1.10.10.60">
    <property type="entry name" value="Homeodomain-like"/>
    <property type="match status" value="1"/>
</dbReference>
<keyword evidence="5" id="KW-0539">Nucleus</keyword>
<sequence length="576" mass="65103">MEDQYHQYAMAADLRHCRTTLSTSQFQPLPQSPPPELFSVHHHLGLAPPPLPNSRHLPFEMLLLGRHATDVYHRVAGGGSPGVGVHDFHSDSTTTTTANNNNAPVTNFGGAIANFSGFEVEAGGSGGAGVCLDGRAARWPRQETIVLLEIRSRLAHKFKEANQKGPLWDEVSRLMYEEHGYQRSGKKCKEKFENLYKYYRKTKGGKAGGQNGRHYRFFRQLEALYGDTTNAGSASDAHVAGNKNNYNNTLRSHDNAATTVPRPCQEAAAFQQQVELSDDSLGSLSISSDFDTSSSDDHGELKETRETTDNVLGDEKKTTSRKRSWKAKINELIDSQMRKLMEKQEAWLDKTMRTLDHREQARMLREDEWRKQDAERIEWEHEFWASERAWIEARDAALMEALQKLTGTKQRGSASSGYHGSDRDQGVDENMDHWRESEVGWLVNQRTRTDSGFQQCRSPLSEDQNLAGEETASKIECLGYHYRKEKGDSSSSEYCLIKKSNECNEKRKEISCRRSLRNIGRNDTNNQQGINGYEEIHEQEGTAPETSPSQSNVNTAMDDSCFRFFVGEASESMWEN</sequence>
<dbReference type="GO" id="GO:0006355">
    <property type="term" value="P:regulation of DNA-templated transcription"/>
    <property type="evidence" value="ECO:0007669"/>
    <property type="project" value="UniProtKB-ARBA"/>
</dbReference>
<dbReference type="PROSITE" id="PS50090">
    <property type="entry name" value="MYB_LIKE"/>
    <property type="match status" value="1"/>
</dbReference>
<accession>A0AAD3Y3V0</accession>
<keyword evidence="9" id="KW-1185">Reference proteome</keyword>
<comment type="caution">
    <text evidence="8">The sequence shown here is derived from an EMBL/GenBank/DDBJ whole genome shotgun (WGS) entry which is preliminary data.</text>
</comment>
<feature type="compositionally biased region" description="Polar residues" evidence="6">
    <location>
        <begin position="407"/>
        <end position="418"/>
    </location>
</feature>
<organism evidence="8 9">
    <name type="scientific">Nepenthes gracilis</name>
    <name type="common">Slender pitcher plant</name>
    <dbReference type="NCBI Taxonomy" id="150966"/>
    <lineage>
        <taxon>Eukaryota</taxon>
        <taxon>Viridiplantae</taxon>
        <taxon>Streptophyta</taxon>
        <taxon>Embryophyta</taxon>
        <taxon>Tracheophyta</taxon>
        <taxon>Spermatophyta</taxon>
        <taxon>Magnoliopsida</taxon>
        <taxon>eudicotyledons</taxon>
        <taxon>Gunneridae</taxon>
        <taxon>Pentapetalae</taxon>
        <taxon>Caryophyllales</taxon>
        <taxon>Nepenthaceae</taxon>
        <taxon>Nepenthes</taxon>
    </lineage>
</organism>
<dbReference type="GO" id="GO:0005634">
    <property type="term" value="C:nucleus"/>
    <property type="evidence" value="ECO:0007669"/>
    <property type="project" value="UniProtKB-SubCell"/>
</dbReference>
<dbReference type="FunFam" id="1.10.10.60:FF:000342">
    <property type="entry name" value="trihelix transcription factor PTL-like"/>
    <property type="match status" value="1"/>
</dbReference>
<feature type="compositionally biased region" description="Basic and acidic residues" evidence="6">
    <location>
        <begin position="295"/>
        <end position="318"/>
    </location>
</feature>
<dbReference type="InterPro" id="IPR044822">
    <property type="entry name" value="Myb_DNA-bind_4"/>
</dbReference>
<dbReference type="PANTHER" id="PTHR21654:SF60">
    <property type="entry name" value="TRIHELIX TRANSCRIPTION FACTOR PTL"/>
    <property type="match status" value="1"/>
</dbReference>
<gene>
    <name evidence="8" type="ORF">Nepgr_028167</name>
</gene>
<evidence type="ECO:0000259" key="7">
    <source>
        <dbReference type="PROSITE" id="PS50090"/>
    </source>
</evidence>
<feature type="domain" description="Myb-like" evidence="7">
    <location>
        <begin position="138"/>
        <end position="196"/>
    </location>
</feature>
<dbReference type="InterPro" id="IPR001005">
    <property type="entry name" value="SANT/Myb"/>
</dbReference>
<evidence type="ECO:0000256" key="2">
    <source>
        <dbReference type="ARBA" id="ARBA00023015"/>
    </source>
</evidence>
<evidence type="ECO:0000256" key="5">
    <source>
        <dbReference type="ARBA" id="ARBA00023242"/>
    </source>
</evidence>
<evidence type="ECO:0000256" key="4">
    <source>
        <dbReference type="ARBA" id="ARBA00023163"/>
    </source>
</evidence>
<proteinExistence type="predicted"/>
<evidence type="ECO:0000256" key="1">
    <source>
        <dbReference type="ARBA" id="ARBA00004123"/>
    </source>
</evidence>
<dbReference type="CDD" id="cd12203">
    <property type="entry name" value="GT1"/>
    <property type="match status" value="1"/>
</dbReference>
<evidence type="ECO:0000313" key="9">
    <source>
        <dbReference type="Proteomes" id="UP001279734"/>
    </source>
</evidence>
<feature type="region of interest" description="Disordered" evidence="6">
    <location>
        <begin position="407"/>
        <end position="428"/>
    </location>
</feature>
<evidence type="ECO:0000256" key="3">
    <source>
        <dbReference type="ARBA" id="ARBA00023125"/>
    </source>
</evidence>